<evidence type="ECO:0000256" key="2">
    <source>
        <dbReference type="ARBA" id="ARBA00004994"/>
    </source>
</evidence>
<dbReference type="Gene3D" id="3.40.50.720">
    <property type="entry name" value="NAD(P)-binding Rossmann-like Domain"/>
    <property type="match status" value="1"/>
</dbReference>
<keyword evidence="7 11" id="KW-0521">NADP</keyword>
<evidence type="ECO:0000256" key="4">
    <source>
        <dbReference type="ARBA" id="ARBA00013014"/>
    </source>
</evidence>
<dbReference type="Pfam" id="PF08546">
    <property type="entry name" value="ApbA_C"/>
    <property type="match status" value="1"/>
</dbReference>
<evidence type="ECO:0000259" key="12">
    <source>
        <dbReference type="Pfam" id="PF02558"/>
    </source>
</evidence>
<accession>A0ABW0TSM7</accession>
<dbReference type="InterPro" id="IPR013332">
    <property type="entry name" value="KPR_N"/>
</dbReference>
<name>A0ABW0TSM7_9BACL</name>
<evidence type="ECO:0000256" key="11">
    <source>
        <dbReference type="RuleBase" id="RU362068"/>
    </source>
</evidence>
<dbReference type="NCBIfam" id="TIGR00745">
    <property type="entry name" value="apbA_panE"/>
    <property type="match status" value="1"/>
</dbReference>
<dbReference type="PANTHER" id="PTHR43765:SF2">
    <property type="entry name" value="2-DEHYDROPANTOATE 2-REDUCTASE"/>
    <property type="match status" value="1"/>
</dbReference>
<evidence type="ECO:0000313" key="14">
    <source>
        <dbReference type="EMBL" id="MFC5601697.1"/>
    </source>
</evidence>
<dbReference type="InterPro" id="IPR013328">
    <property type="entry name" value="6PGD_dom2"/>
</dbReference>
<dbReference type="InterPro" id="IPR008927">
    <property type="entry name" value="6-PGluconate_DH-like_C_sf"/>
</dbReference>
<dbReference type="EMBL" id="JBHSNP010000002">
    <property type="protein sequence ID" value="MFC5601697.1"/>
    <property type="molecule type" value="Genomic_DNA"/>
</dbReference>
<gene>
    <name evidence="14" type="ORF">ACFPTP_00260</name>
</gene>
<evidence type="ECO:0000256" key="10">
    <source>
        <dbReference type="ARBA" id="ARBA00048793"/>
    </source>
</evidence>
<dbReference type="InterPro" id="IPR050838">
    <property type="entry name" value="Ketopantoate_reductase"/>
</dbReference>
<evidence type="ECO:0000256" key="7">
    <source>
        <dbReference type="ARBA" id="ARBA00022857"/>
    </source>
</evidence>
<dbReference type="Pfam" id="PF02558">
    <property type="entry name" value="ApbA"/>
    <property type="match status" value="1"/>
</dbReference>
<dbReference type="RefSeq" id="WP_381441331.1">
    <property type="nucleotide sequence ID" value="NZ_JBHSNP010000002.1"/>
</dbReference>
<keyword evidence="15" id="KW-1185">Reference proteome</keyword>
<keyword evidence="6 11" id="KW-0566">Pantothenate biosynthesis</keyword>
<keyword evidence="8 11" id="KW-0560">Oxidoreductase</keyword>
<evidence type="ECO:0000256" key="5">
    <source>
        <dbReference type="ARBA" id="ARBA00019465"/>
    </source>
</evidence>
<comment type="catalytic activity">
    <reaction evidence="10 11">
        <text>(R)-pantoate + NADP(+) = 2-dehydropantoate + NADPH + H(+)</text>
        <dbReference type="Rhea" id="RHEA:16233"/>
        <dbReference type="ChEBI" id="CHEBI:11561"/>
        <dbReference type="ChEBI" id="CHEBI:15378"/>
        <dbReference type="ChEBI" id="CHEBI:15980"/>
        <dbReference type="ChEBI" id="CHEBI:57783"/>
        <dbReference type="ChEBI" id="CHEBI:58349"/>
        <dbReference type="EC" id="1.1.1.169"/>
    </reaction>
</comment>
<evidence type="ECO:0000313" key="15">
    <source>
        <dbReference type="Proteomes" id="UP001596071"/>
    </source>
</evidence>
<dbReference type="InterPro" id="IPR036291">
    <property type="entry name" value="NAD(P)-bd_dom_sf"/>
</dbReference>
<comment type="pathway">
    <text evidence="2 11">Cofactor biosynthesis; (R)-pantothenate biosynthesis; (R)-pantoate from 3-methyl-2-oxobutanoate: step 2/2.</text>
</comment>
<dbReference type="Proteomes" id="UP001596071">
    <property type="component" value="Unassembled WGS sequence"/>
</dbReference>
<comment type="similarity">
    <text evidence="3 11">Belongs to the ketopantoate reductase family.</text>
</comment>
<feature type="domain" description="Ketopantoate reductase N-terminal" evidence="12">
    <location>
        <begin position="3"/>
        <end position="153"/>
    </location>
</feature>
<dbReference type="PANTHER" id="PTHR43765">
    <property type="entry name" value="2-DEHYDROPANTOATE 2-REDUCTASE-RELATED"/>
    <property type="match status" value="1"/>
</dbReference>
<feature type="domain" description="Ketopantoate reductase C-terminal" evidence="13">
    <location>
        <begin position="180"/>
        <end position="303"/>
    </location>
</feature>
<evidence type="ECO:0000256" key="6">
    <source>
        <dbReference type="ARBA" id="ARBA00022655"/>
    </source>
</evidence>
<proteinExistence type="inferred from homology"/>
<comment type="caution">
    <text evidence="14">The sequence shown here is derived from an EMBL/GenBank/DDBJ whole genome shotgun (WGS) entry which is preliminary data.</text>
</comment>
<evidence type="ECO:0000256" key="9">
    <source>
        <dbReference type="ARBA" id="ARBA00032024"/>
    </source>
</evidence>
<protein>
    <recommendedName>
        <fullName evidence="5 11">2-dehydropantoate 2-reductase</fullName>
        <ecNumber evidence="4 11">1.1.1.169</ecNumber>
    </recommendedName>
    <alternativeName>
        <fullName evidence="9 11">Ketopantoate reductase</fullName>
    </alternativeName>
</protein>
<dbReference type="InterPro" id="IPR013752">
    <property type="entry name" value="KPA_reductase"/>
</dbReference>
<evidence type="ECO:0000256" key="3">
    <source>
        <dbReference type="ARBA" id="ARBA00007870"/>
    </source>
</evidence>
<sequence>MKIGIIGAGAIGGLYGAVLSETGHDVYLIDIFKEHIDAINYKGLTILHGDEKKVYTNLKAFTDGREIREELDLVIVLVKTYITEIAMEQNKNLFGDNTIVLTLQNGIGNIEKIANYIDESKIIVGTTSTAGYIEKPGVILHTGSGGTVIGEVDGKVTDRIKEVQHIFNHEKLGESKVSENVMSLIWEKLIGNCGINPLGALTGLRNGELVENEETSKLQDEIAEECLMVAKKAGISLRFNDSSIIKDLARKTAPNQTSMLVDVLNKRKTEIMAINGGVVQKAKELGLEVPINEMLVNLVLAKEKSYLS</sequence>
<dbReference type="Gene3D" id="1.10.1040.10">
    <property type="entry name" value="N-(1-d-carboxylethyl)-l-norvaline Dehydrogenase, domain 2"/>
    <property type="match status" value="1"/>
</dbReference>
<dbReference type="SUPFAM" id="SSF51735">
    <property type="entry name" value="NAD(P)-binding Rossmann-fold domains"/>
    <property type="match status" value="1"/>
</dbReference>
<evidence type="ECO:0000259" key="13">
    <source>
        <dbReference type="Pfam" id="PF08546"/>
    </source>
</evidence>
<reference evidence="15" key="1">
    <citation type="journal article" date="2019" name="Int. J. Syst. Evol. Microbiol.">
        <title>The Global Catalogue of Microorganisms (GCM) 10K type strain sequencing project: providing services to taxonomists for standard genome sequencing and annotation.</title>
        <authorList>
            <consortium name="The Broad Institute Genomics Platform"/>
            <consortium name="The Broad Institute Genome Sequencing Center for Infectious Disease"/>
            <person name="Wu L."/>
            <person name="Ma J."/>
        </authorList>
    </citation>
    <scope>NUCLEOTIDE SEQUENCE [LARGE SCALE GENOMIC DNA]</scope>
    <source>
        <strain evidence="15">KACC 11299</strain>
    </source>
</reference>
<dbReference type="EC" id="1.1.1.169" evidence="4 11"/>
<evidence type="ECO:0000256" key="8">
    <source>
        <dbReference type="ARBA" id="ARBA00023002"/>
    </source>
</evidence>
<dbReference type="InterPro" id="IPR003710">
    <property type="entry name" value="ApbA"/>
</dbReference>
<organism evidence="14 15">
    <name type="scientific">Sporosarcina koreensis</name>
    <dbReference type="NCBI Taxonomy" id="334735"/>
    <lineage>
        <taxon>Bacteria</taxon>
        <taxon>Bacillati</taxon>
        <taxon>Bacillota</taxon>
        <taxon>Bacilli</taxon>
        <taxon>Bacillales</taxon>
        <taxon>Caryophanaceae</taxon>
        <taxon>Sporosarcina</taxon>
    </lineage>
</organism>
<evidence type="ECO:0000256" key="1">
    <source>
        <dbReference type="ARBA" id="ARBA00002919"/>
    </source>
</evidence>
<comment type="function">
    <text evidence="1 11">Catalyzes the NADPH-dependent reduction of ketopantoate into pantoic acid.</text>
</comment>
<dbReference type="SUPFAM" id="SSF48179">
    <property type="entry name" value="6-phosphogluconate dehydrogenase C-terminal domain-like"/>
    <property type="match status" value="1"/>
</dbReference>